<accession>A0A1I7M3Z5</accession>
<evidence type="ECO:0000313" key="2">
    <source>
        <dbReference type="EMBL" id="SFV16645.1"/>
    </source>
</evidence>
<evidence type="ECO:0000313" key="3">
    <source>
        <dbReference type="Proteomes" id="UP000199391"/>
    </source>
</evidence>
<feature type="compositionally biased region" description="Low complexity" evidence="1">
    <location>
        <begin position="275"/>
        <end position="290"/>
    </location>
</feature>
<reference evidence="3" key="1">
    <citation type="submission" date="2016-10" db="EMBL/GenBank/DDBJ databases">
        <authorList>
            <person name="Varghese N."/>
            <person name="Submissions S."/>
        </authorList>
    </citation>
    <scope>NUCLEOTIDE SEQUENCE [LARGE SCALE GENOMIC DNA]</scope>
    <source>
        <strain evidence="3">CGMCC 1.11014</strain>
    </source>
</reference>
<dbReference type="AlphaFoldDB" id="A0A1I7M3Z5"/>
<dbReference type="OrthoDB" id="8760094at2"/>
<feature type="region of interest" description="Disordered" evidence="1">
    <location>
        <begin position="275"/>
        <end position="314"/>
    </location>
</feature>
<keyword evidence="3" id="KW-1185">Reference proteome</keyword>
<protein>
    <submittedName>
        <fullName evidence="2">Uncharacterized protein</fullName>
    </submittedName>
</protein>
<feature type="compositionally biased region" description="Low complexity" evidence="1">
    <location>
        <begin position="78"/>
        <end position="93"/>
    </location>
</feature>
<feature type="region of interest" description="Disordered" evidence="1">
    <location>
        <begin position="1"/>
        <end position="24"/>
    </location>
</feature>
<proteinExistence type="predicted"/>
<dbReference type="EMBL" id="FPBO01000054">
    <property type="protein sequence ID" value="SFV16645.1"/>
    <property type="molecule type" value="Genomic_DNA"/>
</dbReference>
<sequence>MAINLEASEAQPGAAGRFDRRHAEARQGRWLSELEHALLASGLGRQRRAEGARAPTAETLTSPSRPVGQGAPVGQGESRPVAAARAGRVPAGSGPDGADSTAEAGSVDRLSPSTLDSALAPESARAAGGDAAGTAAGMAAVPTAGAAPNGPTARSGHAAPDAAGLVTAGAGPETAGQSQAAIADQDGHGATGMDDAAQPAAAGSAPFAAGMATAVPRAPIAGPAPAAAGLVALDGDAGQAPPARLAAAGAVTDADAGMAVKTTAVVSARTALSGAMPLSSAPEEAAAAADMPPPELDETEAPQRHAPESPEPAGEPIAKKLLHLYHGADGVQAWIRDAELNAAQVRSLAQALAGELNTSGQRLAALTVNGRKVDDAEHAGGGRGADDGAPAEAAGDAAAHNITLRGYI</sequence>
<feature type="region of interest" description="Disordered" evidence="1">
    <location>
        <begin position="42"/>
        <end position="131"/>
    </location>
</feature>
<name>A0A1I7M3Z5_9BURK</name>
<dbReference type="RefSeq" id="WP_143133431.1">
    <property type="nucleotide sequence ID" value="NZ_FPBO01000054.1"/>
</dbReference>
<feature type="compositionally biased region" description="Basic and acidic residues" evidence="1">
    <location>
        <begin position="374"/>
        <end position="386"/>
    </location>
</feature>
<evidence type="ECO:0000256" key="1">
    <source>
        <dbReference type="SAM" id="MobiDB-lite"/>
    </source>
</evidence>
<dbReference type="Proteomes" id="UP000199391">
    <property type="component" value="Unassembled WGS sequence"/>
</dbReference>
<gene>
    <name evidence="2" type="ORF">SAMN05216552_105417</name>
</gene>
<feature type="compositionally biased region" description="Low complexity" evidence="1">
    <location>
        <begin position="120"/>
        <end position="131"/>
    </location>
</feature>
<organism evidence="2 3">
    <name type="scientific">Pseudoduganella namucuonensis</name>
    <dbReference type="NCBI Taxonomy" id="1035707"/>
    <lineage>
        <taxon>Bacteria</taxon>
        <taxon>Pseudomonadati</taxon>
        <taxon>Pseudomonadota</taxon>
        <taxon>Betaproteobacteria</taxon>
        <taxon>Burkholderiales</taxon>
        <taxon>Oxalobacteraceae</taxon>
        <taxon>Telluria group</taxon>
        <taxon>Pseudoduganella</taxon>
    </lineage>
</organism>
<feature type="region of interest" description="Disordered" evidence="1">
    <location>
        <begin position="146"/>
        <end position="198"/>
    </location>
</feature>
<dbReference type="STRING" id="1035707.SAMN05216552_105417"/>
<feature type="region of interest" description="Disordered" evidence="1">
    <location>
        <begin position="374"/>
        <end position="394"/>
    </location>
</feature>